<dbReference type="GO" id="GO:0006635">
    <property type="term" value="P:fatty acid beta-oxidation"/>
    <property type="evidence" value="ECO:0007669"/>
    <property type="project" value="TreeGrafter"/>
</dbReference>
<dbReference type="InterPro" id="IPR018376">
    <property type="entry name" value="Enoyl-CoA_hyd/isom_CS"/>
</dbReference>
<dbReference type="OrthoDB" id="8452484at2"/>
<feature type="region of interest" description="Disordered" evidence="5">
    <location>
        <begin position="1"/>
        <end position="24"/>
    </location>
</feature>
<sequence>MTQNETSATNPATNPATTSADAPADTNQVVLTEVVDNVLVITLNRPEAKNAVNKDVAQGVAAAIDRFNEDDELAVAVLTGAGGTFCSGMDLKAFVRGESPSVEGRGFAGLTEAPPAKPLIAAVEGYALAGGFETMLACDLVVAADNAKFGLPEVKRGLVAAAGGVYTLPERTHRAIAMEMALTGDLYPTEFVAGHGLINRVVPAGQALEGALELARTIAANGPLAVRTSKQIIVESADWASDEKSAKQEPLTRDVFNSHDAIEGSKAFAEKRAPRWTGK</sequence>
<comment type="caution">
    <text evidence="6">The sequence shown here is derived from an EMBL/GenBank/DDBJ whole genome shotgun (WGS) entry which is preliminary data.</text>
</comment>
<dbReference type="Proteomes" id="UP000235598">
    <property type="component" value="Unassembled WGS sequence"/>
</dbReference>
<name>A0A2N6VL14_9MICO</name>
<dbReference type="RefSeq" id="WP_102239347.1">
    <property type="nucleotide sequence ID" value="NZ_PNHK01000004.1"/>
</dbReference>
<dbReference type="InterPro" id="IPR001753">
    <property type="entry name" value="Enoyl-CoA_hydra/iso"/>
</dbReference>
<evidence type="ECO:0000256" key="5">
    <source>
        <dbReference type="SAM" id="MobiDB-lite"/>
    </source>
</evidence>
<comment type="similarity">
    <text evidence="1 4">Belongs to the enoyl-CoA hydratase/isomerase family.</text>
</comment>
<evidence type="ECO:0000256" key="1">
    <source>
        <dbReference type="ARBA" id="ARBA00005254"/>
    </source>
</evidence>
<dbReference type="AlphaFoldDB" id="A0A2N6VL14"/>
<dbReference type="PANTHER" id="PTHR11941">
    <property type="entry name" value="ENOYL-COA HYDRATASE-RELATED"/>
    <property type="match status" value="1"/>
</dbReference>
<dbReference type="InterPro" id="IPR029045">
    <property type="entry name" value="ClpP/crotonase-like_dom_sf"/>
</dbReference>
<dbReference type="CDD" id="cd06558">
    <property type="entry name" value="crotonase-like"/>
    <property type="match status" value="1"/>
</dbReference>
<reference evidence="6 7" key="1">
    <citation type="submission" date="2017-09" db="EMBL/GenBank/DDBJ databases">
        <title>Bacterial strain isolated from the female urinary microbiota.</title>
        <authorList>
            <person name="Thomas-White K."/>
            <person name="Kumar N."/>
            <person name="Forster S."/>
            <person name="Putonti C."/>
            <person name="Lawley T."/>
            <person name="Wolfe A.J."/>
        </authorList>
    </citation>
    <scope>NUCLEOTIDE SEQUENCE [LARGE SCALE GENOMIC DNA]</scope>
    <source>
        <strain evidence="6 7">UMB1301</strain>
    </source>
</reference>
<evidence type="ECO:0000256" key="3">
    <source>
        <dbReference type="ARBA" id="ARBA00023239"/>
    </source>
</evidence>
<dbReference type="Gene3D" id="1.10.12.10">
    <property type="entry name" value="Lyase 2-enoyl-coa Hydratase, Chain A, domain 2"/>
    <property type="match status" value="1"/>
</dbReference>
<proteinExistence type="inferred from homology"/>
<dbReference type="PANTHER" id="PTHR11941:SF169">
    <property type="entry name" value="(7AS)-7A-METHYL-1,5-DIOXO-2,3,5,6,7,7A-HEXAHYDRO-1H-INDENE-CARBOXYL-COA HYDROLASE"/>
    <property type="match status" value="1"/>
</dbReference>
<dbReference type="Pfam" id="PF00378">
    <property type="entry name" value="ECH_1"/>
    <property type="match status" value="1"/>
</dbReference>
<dbReference type="Gene3D" id="3.90.226.10">
    <property type="entry name" value="2-enoyl-CoA Hydratase, Chain A, domain 1"/>
    <property type="match status" value="1"/>
</dbReference>
<gene>
    <name evidence="6" type="ORF">CJ199_10050</name>
</gene>
<evidence type="ECO:0000256" key="2">
    <source>
        <dbReference type="ARBA" id="ARBA00023098"/>
    </source>
</evidence>
<keyword evidence="2" id="KW-0443">Lipid metabolism</keyword>
<dbReference type="InterPro" id="IPR014748">
    <property type="entry name" value="Enoyl-CoA_hydra_C"/>
</dbReference>
<protein>
    <submittedName>
        <fullName evidence="6">Enoyl-CoA hydratase</fullName>
        <ecNumber evidence="6">4.2.1.17</ecNumber>
    </submittedName>
</protein>
<dbReference type="SUPFAM" id="SSF52096">
    <property type="entry name" value="ClpP/crotonase"/>
    <property type="match status" value="1"/>
</dbReference>
<evidence type="ECO:0000256" key="4">
    <source>
        <dbReference type="RuleBase" id="RU003707"/>
    </source>
</evidence>
<dbReference type="EC" id="4.2.1.17" evidence="6"/>
<evidence type="ECO:0000313" key="6">
    <source>
        <dbReference type="EMBL" id="PMD04703.1"/>
    </source>
</evidence>
<organism evidence="6 7">
    <name type="scientific">Brevibacterium paucivorans</name>
    <dbReference type="NCBI Taxonomy" id="170994"/>
    <lineage>
        <taxon>Bacteria</taxon>
        <taxon>Bacillati</taxon>
        <taxon>Actinomycetota</taxon>
        <taxon>Actinomycetes</taxon>
        <taxon>Micrococcales</taxon>
        <taxon>Brevibacteriaceae</taxon>
        <taxon>Brevibacterium</taxon>
    </lineage>
</organism>
<dbReference type="PROSITE" id="PS00166">
    <property type="entry name" value="ENOYL_COA_HYDRATASE"/>
    <property type="match status" value="1"/>
</dbReference>
<dbReference type="EMBL" id="PNHK01000004">
    <property type="protein sequence ID" value="PMD04703.1"/>
    <property type="molecule type" value="Genomic_DNA"/>
</dbReference>
<accession>A0A2N6VL14</accession>
<keyword evidence="3 6" id="KW-0456">Lyase</keyword>
<dbReference type="NCBIfam" id="NF006100">
    <property type="entry name" value="PRK08252.1"/>
    <property type="match status" value="1"/>
</dbReference>
<evidence type="ECO:0000313" key="7">
    <source>
        <dbReference type="Proteomes" id="UP000235598"/>
    </source>
</evidence>
<dbReference type="GO" id="GO:0004300">
    <property type="term" value="F:enoyl-CoA hydratase activity"/>
    <property type="evidence" value="ECO:0007669"/>
    <property type="project" value="UniProtKB-EC"/>
</dbReference>